<dbReference type="PANTHER" id="PTHR21818:SF0">
    <property type="entry name" value="FANCONI ANEMIA GROUP I PROTEIN"/>
    <property type="match status" value="1"/>
</dbReference>
<feature type="domain" description="FANCI helical" evidence="2">
    <location>
        <begin position="138"/>
        <end position="185"/>
    </location>
</feature>
<name>A0A1I7WS53_HETBA</name>
<evidence type="ECO:0000313" key="4">
    <source>
        <dbReference type="WBParaSite" id="Hba_07968"/>
    </source>
</evidence>
<keyword evidence="3" id="KW-1185">Reference proteome</keyword>
<feature type="region of interest" description="Disordered" evidence="1">
    <location>
        <begin position="647"/>
        <end position="691"/>
    </location>
</feature>
<sequence>MFFRALVVQPTGISSHLLYIIQSISAAANTSCALVIIDVLVEVMKKCAVDVLNNCSLIEGLFDYVCKMRSDVAVSLIRNSCYRCLLPIINNRIQLRDALFKSLKKDLLGNSTVNSAVPILLLLLRSVSQRKAGITHCNISQSFATFSSQSLADMGLKRTIDKSIGLEIVGILKRCLSQPSSTRTFPQSHLMNVLVHRPIRRCTQNCPFFTVIQLARSSTTLLCIILFLVTQEIHDSLPEALEDIGNLLHRVAGSWVVDCDRLIILMKRRRELNDVLVEKTIKKKETKVTEALTVDIHQGDVVTSAFTISQILNRIIPKNATSIHGLDEVKSDLLSWAIDRVHTLSQMILQTYHPLHSIISGTQNLISVASSLLNFYVGIDCVEWICSIDTPNQCKTKALEAYANIVYYLSTKYKHQPMRVVQIWQHGDSNITQSSAGQLSANGSLVRHCHLVLTKLYPALLVLDRKDGEEKKTAVELEKQAKAMIKIVSSLMALNYNPKGWNTAFKFVMKMLEVNTFALKCDDVDGAVEKTLKTLADEVVQVLSDEKTLSSIRLAVAFAADFFVRDQRCMNMMFLAFYYFSFNLVKNFKCSRIVYIYIYISDMQNRGVMKQFTLSTYEPENLFKVNNSIGMRDFRIDMRILKDNMTRIDEEEPPGRKRRRKGNVDKPNEVENLANKDDDENSRNISNHRTFMNSEYTREGIENEMSIVY</sequence>
<dbReference type="PANTHER" id="PTHR21818">
    <property type="entry name" value="BC025462 PROTEIN"/>
    <property type="match status" value="1"/>
</dbReference>
<dbReference type="GO" id="GO:0070182">
    <property type="term" value="F:DNA polymerase binding"/>
    <property type="evidence" value="ECO:0007669"/>
    <property type="project" value="TreeGrafter"/>
</dbReference>
<dbReference type="Proteomes" id="UP000095283">
    <property type="component" value="Unplaced"/>
</dbReference>
<dbReference type="Pfam" id="PF14680">
    <property type="entry name" value="FANCI_HD2"/>
    <property type="match status" value="1"/>
</dbReference>
<evidence type="ECO:0000313" key="3">
    <source>
        <dbReference type="Proteomes" id="UP000095283"/>
    </source>
</evidence>
<accession>A0A1I7WS53</accession>
<dbReference type="WBParaSite" id="Hba_07968">
    <property type="protein sequence ID" value="Hba_07968"/>
    <property type="gene ID" value="Hba_07968"/>
</dbReference>
<evidence type="ECO:0000256" key="1">
    <source>
        <dbReference type="SAM" id="MobiDB-lite"/>
    </source>
</evidence>
<protein>
    <submittedName>
        <fullName evidence="4">FANCI_HD2 domain-containing protein</fullName>
    </submittedName>
</protein>
<proteinExistence type="predicted"/>
<evidence type="ECO:0000259" key="2">
    <source>
        <dbReference type="Pfam" id="PF14680"/>
    </source>
</evidence>
<organism evidence="3 4">
    <name type="scientific">Heterorhabditis bacteriophora</name>
    <name type="common">Entomopathogenic nematode worm</name>
    <dbReference type="NCBI Taxonomy" id="37862"/>
    <lineage>
        <taxon>Eukaryota</taxon>
        <taxon>Metazoa</taxon>
        <taxon>Ecdysozoa</taxon>
        <taxon>Nematoda</taxon>
        <taxon>Chromadorea</taxon>
        <taxon>Rhabditida</taxon>
        <taxon>Rhabditina</taxon>
        <taxon>Rhabditomorpha</taxon>
        <taxon>Strongyloidea</taxon>
        <taxon>Heterorhabditidae</taxon>
        <taxon>Heterorhabditis</taxon>
    </lineage>
</organism>
<dbReference type="InterPro" id="IPR026171">
    <property type="entry name" value="FANCI"/>
</dbReference>
<dbReference type="AlphaFoldDB" id="A0A1I7WS53"/>
<dbReference type="InterPro" id="IPR029312">
    <property type="entry name" value="FANCI_HD2"/>
</dbReference>
<dbReference type="GO" id="GO:0006281">
    <property type="term" value="P:DNA repair"/>
    <property type="evidence" value="ECO:0007669"/>
    <property type="project" value="InterPro"/>
</dbReference>
<reference evidence="4" key="1">
    <citation type="submission" date="2016-11" db="UniProtKB">
        <authorList>
            <consortium name="WormBaseParasite"/>
        </authorList>
    </citation>
    <scope>IDENTIFICATION</scope>
</reference>